<evidence type="ECO:0000313" key="2">
    <source>
        <dbReference type="Proteomes" id="UP000828390"/>
    </source>
</evidence>
<reference evidence="1" key="1">
    <citation type="journal article" date="2019" name="bioRxiv">
        <title>The Genome of the Zebra Mussel, Dreissena polymorpha: A Resource for Invasive Species Research.</title>
        <authorList>
            <person name="McCartney M.A."/>
            <person name="Auch B."/>
            <person name="Kono T."/>
            <person name="Mallez S."/>
            <person name="Zhang Y."/>
            <person name="Obille A."/>
            <person name="Becker A."/>
            <person name="Abrahante J.E."/>
            <person name="Garbe J."/>
            <person name="Badalamenti J.P."/>
            <person name="Herman A."/>
            <person name="Mangelson H."/>
            <person name="Liachko I."/>
            <person name="Sullivan S."/>
            <person name="Sone E.D."/>
            <person name="Koren S."/>
            <person name="Silverstein K.A.T."/>
            <person name="Beckman K.B."/>
            <person name="Gohl D.M."/>
        </authorList>
    </citation>
    <scope>NUCLEOTIDE SEQUENCE</scope>
    <source>
        <strain evidence="1">Duluth1</strain>
        <tissue evidence="1">Whole animal</tissue>
    </source>
</reference>
<protein>
    <submittedName>
        <fullName evidence="1">Uncharacterized protein</fullName>
    </submittedName>
</protein>
<organism evidence="1 2">
    <name type="scientific">Dreissena polymorpha</name>
    <name type="common">Zebra mussel</name>
    <name type="synonym">Mytilus polymorpha</name>
    <dbReference type="NCBI Taxonomy" id="45954"/>
    <lineage>
        <taxon>Eukaryota</taxon>
        <taxon>Metazoa</taxon>
        <taxon>Spiralia</taxon>
        <taxon>Lophotrochozoa</taxon>
        <taxon>Mollusca</taxon>
        <taxon>Bivalvia</taxon>
        <taxon>Autobranchia</taxon>
        <taxon>Heteroconchia</taxon>
        <taxon>Euheterodonta</taxon>
        <taxon>Imparidentia</taxon>
        <taxon>Neoheterodontei</taxon>
        <taxon>Myida</taxon>
        <taxon>Dreissenoidea</taxon>
        <taxon>Dreissenidae</taxon>
        <taxon>Dreissena</taxon>
    </lineage>
</organism>
<name>A0A9D4K3F5_DREPO</name>
<dbReference type="EMBL" id="JAIWYP010000004">
    <property type="protein sequence ID" value="KAH3832279.1"/>
    <property type="molecule type" value="Genomic_DNA"/>
</dbReference>
<comment type="caution">
    <text evidence="1">The sequence shown here is derived from an EMBL/GenBank/DDBJ whole genome shotgun (WGS) entry which is preliminary data.</text>
</comment>
<proteinExistence type="predicted"/>
<dbReference type="Proteomes" id="UP000828390">
    <property type="component" value="Unassembled WGS sequence"/>
</dbReference>
<sequence>MFFHQSGPFSNWSKIVTSRVFTRKTAPPTGRHVFQRTGTTYELNQPIIKTNILQSYMKIGHETFQLDRDFIGTKLLAMFHYDRTINVASRVFTNKSHLTNQFAHLRGTNILVNSHVIQVRVKCPAHWRPYINTTNVLTNFHDSLAKTVTSRVFTREKCPSTGGHVFSPILTIFELVPDIN</sequence>
<dbReference type="AlphaFoldDB" id="A0A9D4K3F5"/>
<reference evidence="1" key="2">
    <citation type="submission" date="2020-11" db="EMBL/GenBank/DDBJ databases">
        <authorList>
            <person name="McCartney M.A."/>
            <person name="Auch B."/>
            <person name="Kono T."/>
            <person name="Mallez S."/>
            <person name="Becker A."/>
            <person name="Gohl D.M."/>
            <person name="Silverstein K.A.T."/>
            <person name="Koren S."/>
            <person name="Bechman K.B."/>
            <person name="Herman A."/>
            <person name="Abrahante J.E."/>
            <person name="Garbe J."/>
        </authorList>
    </citation>
    <scope>NUCLEOTIDE SEQUENCE</scope>
    <source>
        <strain evidence="1">Duluth1</strain>
        <tissue evidence="1">Whole animal</tissue>
    </source>
</reference>
<gene>
    <name evidence="1" type="ORF">DPMN_105560</name>
</gene>
<evidence type="ECO:0000313" key="1">
    <source>
        <dbReference type="EMBL" id="KAH3832279.1"/>
    </source>
</evidence>
<keyword evidence="2" id="KW-1185">Reference proteome</keyword>
<accession>A0A9D4K3F5</accession>